<dbReference type="RefSeq" id="WP_055160224.1">
    <property type="nucleotide sequence ID" value="NZ_CABIWZ010000001.1"/>
</dbReference>
<proteinExistence type="predicted"/>
<dbReference type="OrthoDB" id="1666600at2"/>
<dbReference type="EMBL" id="CYYU01000001">
    <property type="protein sequence ID" value="CUN44564.1"/>
    <property type="molecule type" value="Genomic_DNA"/>
</dbReference>
<evidence type="ECO:0000313" key="2">
    <source>
        <dbReference type="EMBL" id="CUN44564.1"/>
    </source>
</evidence>
<accession>A0A173WYX8</accession>
<keyword evidence="1" id="KW-0812">Transmembrane</keyword>
<keyword evidence="3" id="KW-1185">Reference proteome</keyword>
<feature type="transmembrane region" description="Helical" evidence="1">
    <location>
        <begin position="12"/>
        <end position="33"/>
    </location>
</feature>
<reference evidence="2 3" key="1">
    <citation type="submission" date="2015-09" db="EMBL/GenBank/DDBJ databases">
        <authorList>
            <consortium name="Pathogen Informatics"/>
        </authorList>
    </citation>
    <scope>NUCLEOTIDE SEQUENCE [LARGE SCALE GENOMIC DNA]</scope>
    <source>
        <strain evidence="2 3">2789STDY5608828</strain>
    </source>
</reference>
<dbReference type="AlphaFoldDB" id="A0A173WYX8"/>
<keyword evidence="1" id="KW-1133">Transmembrane helix</keyword>
<evidence type="ECO:0000256" key="1">
    <source>
        <dbReference type="SAM" id="Phobius"/>
    </source>
</evidence>
<keyword evidence="1" id="KW-0472">Membrane</keyword>
<dbReference type="STRING" id="187979.ERS852385_00469"/>
<sequence>MGRESQQGSAVIWALLVTIFAMMLATAVCYTAYNSRKMAASYEREVTLRLAAEAALLEALQRVEKEPVLVDTGMIIAPSEVETEKGTLVVQAAAEQKAGSYWLVAVAREKSGDVWQRHKIARARLEKKEDGYVWKGRSR</sequence>
<protein>
    <recommendedName>
        <fullName evidence="4">Tfp pilus assembly protein PilX</fullName>
    </recommendedName>
</protein>
<dbReference type="Proteomes" id="UP000095546">
    <property type="component" value="Unassembled WGS sequence"/>
</dbReference>
<gene>
    <name evidence="2" type="ORF">ERS852385_00469</name>
</gene>
<evidence type="ECO:0008006" key="4">
    <source>
        <dbReference type="Google" id="ProtNLM"/>
    </source>
</evidence>
<name>A0A173WYX8_9FIRM</name>
<evidence type="ECO:0000313" key="3">
    <source>
        <dbReference type="Proteomes" id="UP000095546"/>
    </source>
</evidence>
<organism evidence="2 3">
    <name type="scientific">Mitsuokella jalaludinii</name>
    <dbReference type="NCBI Taxonomy" id="187979"/>
    <lineage>
        <taxon>Bacteria</taxon>
        <taxon>Bacillati</taxon>
        <taxon>Bacillota</taxon>
        <taxon>Negativicutes</taxon>
        <taxon>Selenomonadales</taxon>
        <taxon>Selenomonadaceae</taxon>
        <taxon>Mitsuokella</taxon>
    </lineage>
</organism>